<dbReference type="HOGENOM" id="CLU_023547_0_0_1"/>
<dbReference type="PANTHER" id="PTHR35124">
    <property type="entry name" value="CYTOCHROME P450 FAMILY PROTEIN"/>
    <property type="match status" value="1"/>
</dbReference>
<dbReference type="Pfam" id="PF24536">
    <property type="entry name" value="NXPE4_C"/>
    <property type="match status" value="1"/>
</dbReference>
<evidence type="ECO:0000259" key="1">
    <source>
        <dbReference type="Pfam" id="PF24536"/>
    </source>
</evidence>
<dbReference type="OrthoDB" id="2015909at2759"/>
<dbReference type="AlphaFoldDB" id="D8RS81"/>
<feature type="domain" description="NXPE C-terminal" evidence="1">
    <location>
        <begin position="184"/>
        <end position="393"/>
    </location>
</feature>
<reference evidence="2 3" key="1">
    <citation type="journal article" date="2011" name="Science">
        <title>The Selaginella genome identifies genetic changes associated with the evolution of vascular plants.</title>
        <authorList>
            <person name="Banks J.A."/>
            <person name="Nishiyama T."/>
            <person name="Hasebe M."/>
            <person name="Bowman J.L."/>
            <person name="Gribskov M."/>
            <person name="dePamphilis C."/>
            <person name="Albert V.A."/>
            <person name="Aono N."/>
            <person name="Aoyama T."/>
            <person name="Ambrose B.A."/>
            <person name="Ashton N.W."/>
            <person name="Axtell M.J."/>
            <person name="Barker E."/>
            <person name="Barker M.S."/>
            <person name="Bennetzen J.L."/>
            <person name="Bonawitz N.D."/>
            <person name="Chapple C."/>
            <person name="Cheng C."/>
            <person name="Correa L.G."/>
            <person name="Dacre M."/>
            <person name="DeBarry J."/>
            <person name="Dreyer I."/>
            <person name="Elias M."/>
            <person name="Engstrom E.M."/>
            <person name="Estelle M."/>
            <person name="Feng L."/>
            <person name="Finet C."/>
            <person name="Floyd S.K."/>
            <person name="Frommer W.B."/>
            <person name="Fujita T."/>
            <person name="Gramzow L."/>
            <person name="Gutensohn M."/>
            <person name="Harholt J."/>
            <person name="Hattori M."/>
            <person name="Heyl A."/>
            <person name="Hirai T."/>
            <person name="Hiwatashi Y."/>
            <person name="Ishikawa M."/>
            <person name="Iwata M."/>
            <person name="Karol K.G."/>
            <person name="Koehler B."/>
            <person name="Kolukisaoglu U."/>
            <person name="Kubo M."/>
            <person name="Kurata T."/>
            <person name="Lalonde S."/>
            <person name="Li K."/>
            <person name="Li Y."/>
            <person name="Litt A."/>
            <person name="Lyons E."/>
            <person name="Manning G."/>
            <person name="Maruyama T."/>
            <person name="Michael T.P."/>
            <person name="Mikami K."/>
            <person name="Miyazaki S."/>
            <person name="Morinaga S."/>
            <person name="Murata T."/>
            <person name="Mueller-Roeber B."/>
            <person name="Nelson D.R."/>
            <person name="Obara M."/>
            <person name="Oguri Y."/>
            <person name="Olmstead R.G."/>
            <person name="Onodera N."/>
            <person name="Petersen B.L."/>
            <person name="Pils B."/>
            <person name="Prigge M."/>
            <person name="Rensing S.A."/>
            <person name="Riano-Pachon D.M."/>
            <person name="Roberts A.W."/>
            <person name="Sato Y."/>
            <person name="Scheller H.V."/>
            <person name="Schulz B."/>
            <person name="Schulz C."/>
            <person name="Shakirov E.V."/>
            <person name="Shibagaki N."/>
            <person name="Shinohara N."/>
            <person name="Shippen D.E."/>
            <person name="Soerensen I."/>
            <person name="Sotooka R."/>
            <person name="Sugimoto N."/>
            <person name="Sugita M."/>
            <person name="Sumikawa N."/>
            <person name="Tanurdzic M."/>
            <person name="Theissen G."/>
            <person name="Ulvskov P."/>
            <person name="Wakazuki S."/>
            <person name="Weng J.K."/>
            <person name="Willats W.W."/>
            <person name="Wipf D."/>
            <person name="Wolf P.G."/>
            <person name="Yang L."/>
            <person name="Zimmer A.D."/>
            <person name="Zhu Q."/>
            <person name="Mitros T."/>
            <person name="Hellsten U."/>
            <person name="Loque D."/>
            <person name="Otillar R."/>
            <person name="Salamov A."/>
            <person name="Schmutz J."/>
            <person name="Shapiro H."/>
            <person name="Lindquist E."/>
            <person name="Lucas S."/>
            <person name="Rokhsar D."/>
            <person name="Grigoriev I.V."/>
        </authorList>
    </citation>
    <scope>NUCLEOTIDE SEQUENCE [LARGE SCALE GENOMIC DNA]</scope>
</reference>
<sequence>LPRAENGGEITLSTDVLHKIWIVSYAASGNRRCFGGDFYETDLSSPQWKSRPPITDVGDGSYLVELKVDEEFAGNYTFKVILLYSNFRGLEHQPGPWALTKEMLTVQIRFTTSRKRNPHLATCTSHDFVSATTWSGKWTRTKFNESCQLDKEGRYRCLGEHEECDDSQCIGNLESLESNGWVYSAHCKFRIWNAADAWKCLDGKKLFFWGDSNHQDTIRNLMNFVLGLKQEYIERIFMANVTNPSNPAQNFSLVSIFNGHADPNQNLLGLGSLYVPAYRDLVKNEFFRGRAPDAVIINSGIHDGHAWKKVHHFATAVKTASAFWRSLLENKSSTRVVIRNTITLAAIKRSDPSNPQKIEVFNSILSNEFQKQLHSLENQLMFVDDYDMTFPWHYDFCCSDGGHYGIKPVLAPWFDRVGHFYFVDVMLAHVLLTAIC</sequence>
<dbReference type="PANTHER" id="PTHR35124:SF4">
    <property type="entry name" value="CALCINEURIN-LIKE PHOSPHOESTERASE DOMAIN-CONTAINING PROTEIN"/>
    <property type="match status" value="1"/>
</dbReference>
<accession>D8RS81</accession>
<dbReference type="FunCoup" id="D8RS81">
    <property type="interactions" value="998"/>
</dbReference>
<dbReference type="InParanoid" id="D8RS81"/>
<dbReference type="EMBL" id="GL377588">
    <property type="protein sequence ID" value="EFJ24823.1"/>
    <property type="molecule type" value="Genomic_DNA"/>
</dbReference>
<protein>
    <recommendedName>
        <fullName evidence="1">NXPE C-terminal domain-containing protein</fullName>
    </recommendedName>
</protein>
<dbReference type="Proteomes" id="UP000001514">
    <property type="component" value="Unassembled WGS sequence"/>
</dbReference>
<feature type="non-terminal residue" evidence="2">
    <location>
        <position position="1"/>
    </location>
</feature>
<dbReference type="InterPro" id="IPR057106">
    <property type="entry name" value="NXPE4_C"/>
</dbReference>
<evidence type="ECO:0000313" key="3">
    <source>
        <dbReference type="Proteomes" id="UP000001514"/>
    </source>
</evidence>
<proteinExistence type="predicted"/>
<gene>
    <name evidence="2" type="ORF">SELMODRAFT_52537</name>
</gene>
<dbReference type="KEGG" id="smo:SELMODRAFT_52537"/>
<organism evidence="3">
    <name type="scientific">Selaginella moellendorffii</name>
    <name type="common">Spikemoss</name>
    <dbReference type="NCBI Taxonomy" id="88036"/>
    <lineage>
        <taxon>Eukaryota</taxon>
        <taxon>Viridiplantae</taxon>
        <taxon>Streptophyta</taxon>
        <taxon>Embryophyta</taxon>
        <taxon>Tracheophyta</taxon>
        <taxon>Lycopodiopsida</taxon>
        <taxon>Selaginellales</taxon>
        <taxon>Selaginellaceae</taxon>
        <taxon>Selaginella</taxon>
    </lineage>
</organism>
<evidence type="ECO:0000313" key="2">
    <source>
        <dbReference type="EMBL" id="EFJ24823.1"/>
    </source>
</evidence>
<keyword evidence="3" id="KW-1185">Reference proteome</keyword>
<dbReference type="eggNOG" id="ENOG502QTKM">
    <property type="taxonomic scope" value="Eukaryota"/>
</dbReference>
<dbReference type="SUPFAM" id="SSF52266">
    <property type="entry name" value="SGNH hydrolase"/>
    <property type="match status" value="1"/>
</dbReference>
<feature type="non-terminal residue" evidence="2">
    <location>
        <position position="436"/>
    </location>
</feature>
<dbReference type="Gramene" id="EFJ24823">
    <property type="protein sequence ID" value="EFJ24823"/>
    <property type="gene ID" value="SELMODRAFT_52537"/>
</dbReference>
<name>D8RS81_SELML</name>